<accession>A0A1J7JY05</accession>
<evidence type="ECO:0000313" key="3">
    <source>
        <dbReference type="Proteomes" id="UP000182658"/>
    </source>
</evidence>
<evidence type="ECO:0000259" key="1">
    <source>
        <dbReference type="Pfam" id="PF14856"/>
    </source>
</evidence>
<organism evidence="2 3">
    <name type="scientific">Coniochaeta ligniaria NRRL 30616</name>
    <dbReference type="NCBI Taxonomy" id="1408157"/>
    <lineage>
        <taxon>Eukaryota</taxon>
        <taxon>Fungi</taxon>
        <taxon>Dikarya</taxon>
        <taxon>Ascomycota</taxon>
        <taxon>Pezizomycotina</taxon>
        <taxon>Sordariomycetes</taxon>
        <taxon>Sordariomycetidae</taxon>
        <taxon>Coniochaetales</taxon>
        <taxon>Coniochaetaceae</taxon>
        <taxon>Coniochaeta</taxon>
    </lineage>
</organism>
<feature type="domain" description="Ecp2 effector protein-like" evidence="1">
    <location>
        <begin position="87"/>
        <end position="188"/>
    </location>
</feature>
<protein>
    <recommendedName>
        <fullName evidence="1">Ecp2 effector protein-like domain-containing protein</fullName>
    </recommendedName>
</protein>
<evidence type="ECO:0000313" key="2">
    <source>
        <dbReference type="EMBL" id="OIW34308.1"/>
    </source>
</evidence>
<dbReference type="Proteomes" id="UP000182658">
    <property type="component" value="Unassembled WGS sequence"/>
</dbReference>
<dbReference type="Pfam" id="PF14856">
    <property type="entry name" value="Hce2"/>
    <property type="match status" value="1"/>
</dbReference>
<proteinExistence type="predicted"/>
<dbReference type="AlphaFoldDB" id="A0A1J7JY05"/>
<dbReference type="InterPro" id="IPR029226">
    <property type="entry name" value="Ecp2-like"/>
</dbReference>
<reference evidence="2 3" key="1">
    <citation type="submission" date="2016-10" db="EMBL/GenBank/DDBJ databases">
        <title>Draft genome sequence of Coniochaeta ligniaria NRRL30616, a lignocellulolytic fungus for bioabatement of inhibitors in plant biomass hydrolysates.</title>
        <authorList>
            <consortium name="DOE Joint Genome Institute"/>
            <person name="Jimenez D.J."/>
            <person name="Hector R.E."/>
            <person name="Riley R."/>
            <person name="Sun H."/>
            <person name="Grigoriev I.V."/>
            <person name="Van Elsas J.D."/>
            <person name="Nichols N.N."/>
        </authorList>
    </citation>
    <scope>NUCLEOTIDE SEQUENCE [LARGE SCALE GENOMIC DNA]</scope>
    <source>
        <strain evidence="2 3">NRRL 30616</strain>
    </source>
</reference>
<dbReference type="InParanoid" id="A0A1J7JY05"/>
<sequence>MTLAISNANPRSTMHKSMNLAALALSFASSLGSPLPQISGLVITQGNGLNYTSLSKHDTSSVHLQRDDHPDPDCPKCGADGQPPLNNCGDSTFEDHTSDASPLAADCLHIAKNIDLGGRWHVAAFLGVAGGQHQLVEWGTCAFGVEPVGYGGTYDLGNLDIIDLIDDSVNRFAKLHGGKVGSAGEMRCFGSRPGTHNNNGLHGVRWGIYHTK</sequence>
<gene>
    <name evidence="2" type="ORF">CONLIGDRAFT_688063</name>
</gene>
<keyword evidence="3" id="KW-1185">Reference proteome</keyword>
<dbReference type="OrthoDB" id="73875at2759"/>
<name>A0A1J7JY05_9PEZI</name>
<dbReference type="STRING" id="1408157.A0A1J7JY05"/>
<dbReference type="EMBL" id="KV875093">
    <property type="protein sequence ID" value="OIW34308.1"/>
    <property type="molecule type" value="Genomic_DNA"/>
</dbReference>